<accession>A0ABN1PBG4</accession>
<dbReference type="InterPro" id="IPR036390">
    <property type="entry name" value="WH_DNA-bd_sf"/>
</dbReference>
<evidence type="ECO:0000256" key="1">
    <source>
        <dbReference type="ARBA" id="ARBA00023015"/>
    </source>
</evidence>
<reference evidence="5 6" key="1">
    <citation type="journal article" date="2019" name="Int. J. Syst. Evol. Microbiol.">
        <title>The Global Catalogue of Microorganisms (GCM) 10K type strain sequencing project: providing services to taxonomists for standard genome sequencing and annotation.</title>
        <authorList>
            <consortium name="The Broad Institute Genomics Platform"/>
            <consortium name="The Broad Institute Genome Sequencing Center for Infectious Disease"/>
            <person name="Wu L."/>
            <person name="Ma J."/>
        </authorList>
    </citation>
    <scope>NUCLEOTIDE SEQUENCE [LARGE SCALE GENOMIC DNA]</scope>
    <source>
        <strain evidence="5 6">JCM 11117</strain>
    </source>
</reference>
<dbReference type="PANTHER" id="PTHR33154:SF33">
    <property type="entry name" value="TRANSCRIPTIONAL REPRESSOR SDPR"/>
    <property type="match status" value="1"/>
</dbReference>
<dbReference type="EMBL" id="BAAAHP010000029">
    <property type="protein sequence ID" value="GAA0925526.1"/>
    <property type="molecule type" value="Genomic_DNA"/>
</dbReference>
<dbReference type="InterPro" id="IPR051081">
    <property type="entry name" value="HTH_MetalResp_TranReg"/>
</dbReference>
<dbReference type="InterPro" id="IPR011991">
    <property type="entry name" value="ArsR-like_HTH"/>
</dbReference>
<protein>
    <submittedName>
        <fullName evidence="5">Metalloregulator ArsR/SmtB family transcription factor</fullName>
    </submittedName>
</protein>
<proteinExistence type="predicted"/>
<comment type="caution">
    <text evidence="5">The sequence shown here is derived from an EMBL/GenBank/DDBJ whole genome shotgun (WGS) entry which is preliminary data.</text>
</comment>
<evidence type="ECO:0000313" key="6">
    <source>
        <dbReference type="Proteomes" id="UP001499967"/>
    </source>
</evidence>
<dbReference type="PRINTS" id="PR00778">
    <property type="entry name" value="HTHARSR"/>
</dbReference>
<dbReference type="PROSITE" id="PS50987">
    <property type="entry name" value="HTH_ARSR_2"/>
    <property type="match status" value="1"/>
</dbReference>
<evidence type="ECO:0000313" key="5">
    <source>
        <dbReference type="EMBL" id="GAA0925526.1"/>
    </source>
</evidence>
<dbReference type="Pfam" id="PF12840">
    <property type="entry name" value="HTH_20"/>
    <property type="match status" value="1"/>
</dbReference>
<organism evidence="5 6">
    <name type="scientific">Pseudonocardia zijingensis</name>
    <dbReference type="NCBI Taxonomy" id="153376"/>
    <lineage>
        <taxon>Bacteria</taxon>
        <taxon>Bacillati</taxon>
        <taxon>Actinomycetota</taxon>
        <taxon>Actinomycetes</taxon>
        <taxon>Pseudonocardiales</taxon>
        <taxon>Pseudonocardiaceae</taxon>
        <taxon>Pseudonocardia</taxon>
    </lineage>
</organism>
<gene>
    <name evidence="5" type="ORF">GCM10009559_10320</name>
</gene>
<dbReference type="SUPFAM" id="SSF46785">
    <property type="entry name" value="Winged helix' DNA-binding domain"/>
    <property type="match status" value="1"/>
</dbReference>
<keyword evidence="3" id="KW-0804">Transcription</keyword>
<dbReference type="InterPro" id="IPR036388">
    <property type="entry name" value="WH-like_DNA-bd_sf"/>
</dbReference>
<dbReference type="Proteomes" id="UP001499967">
    <property type="component" value="Unassembled WGS sequence"/>
</dbReference>
<feature type="domain" description="HTH arsR-type" evidence="4">
    <location>
        <begin position="1"/>
        <end position="92"/>
    </location>
</feature>
<dbReference type="PANTHER" id="PTHR33154">
    <property type="entry name" value="TRANSCRIPTIONAL REGULATOR, ARSR FAMILY"/>
    <property type="match status" value="1"/>
</dbReference>
<dbReference type="NCBIfam" id="NF033788">
    <property type="entry name" value="HTH_metalloreg"/>
    <property type="match status" value="1"/>
</dbReference>
<dbReference type="CDD" id="cd00090">
    <property type="entry name" value="HTH_ARSR"/>
    <property type="match status" value="1"/>
</dbReference>
<name>A0ABN1PBG4_9PSEU</name>
<sequence length="109" mass="11928">MTEAAREEQIRALAHPGRRAMLRLVWHAERPASELAEAAGMSKSAASQHLKLLRDAGLLTVRTDGNRRLYRADLGRVAEVAAFLDAFWAEPLARLKSAAEARGAHRASS</sequence>
<evidence type="ECO:0000256" key="2">
    <source>
        <dbReference type="ARBA" id="ARBA00023125"/>
    </source>
</evidence>
<dbReference type="RefSeq" id="WP_343939454.1">
    <property type="nucleotide sequence ID" value="NZ_BAAAHP010000029.1"/>
</dbReference>
<keyword evidence="1" id="KW-0805">Transcription regulation</keyword>
<evidence type="ECO:0000256" key="3">
    <source>
        <dbReference type="ARBA" id="ARBA00023163"/>
    </source>
</evidence>
<keyword evidence="2" id="KW-0238">DNA-binding</keyword>
<keyword evidence="6" id="KW-1185">Reference proteome</keyword>
<dbReference type="SMART" id="SM00418">
    <property type="entry name" value="HTH_ARSR"/>
    <property type="match status" value="1"/>
</dbReference>
<evidence type="ECO:0000259" key="4">
    <source>
        <dbReference type="PROSITE" id="PS50987"/>
    </source>
</evidence>
<dbReference type="Gene3D" id="1.10.10.10">
    <property type="entry name" value="Winged helix-like DNA-binding domain superfamily/Winged helix DNA-binding domain"/>
    <property type="match status" value="1"/>
</dbReference>
<dbReference type="InterPro" id="IPR001845">
    <property type="entry name" value="HTH_ArsR_DNA-bd_dom"/>
</dbReference>